<proteinExistence type="predicted"/>
<keyword evidence="1" id="KW-0472">Membrane</keyword>
<dbReference type="EMBL" id="CP004387">
    <property type="protein sequence ID" value="AJD48716.1"/>
    <property type="molecule type" value="Genomic_DNA"/>
</dbReference>
<feature type="transmembrane region" description="Helical" evidence="1">
    <location>
        <begin position="45"/>
        <end position="66"/>
    </location>
</feature>
<evidence type="ECO:0000313" key="2">
    <source>
        <dbReference type="EMBL" id="AJD48716.1"/>
    </source>
</evidence>
<sequence length="160" mass="17632">MRLESGTQLPARAARLLRVHYLFVLAVVVLGVLVWVPEAEGRLLPARWACLMVSLYLWQVAGIYLAGLFRQDDAPRPVAGLGLALSMPLTVSLLAWLLPEAGRAAVLLIALIWLALIEHLPSQRTYWPAAWLQSRRQQTQLLAVALASVAVAVWSAGQMY</sequence>
<evidence type="ECO:0000313" key="3">
    <source>
        <dbReference type="Proteomes" id="UP000006764"/>
    </source>
</evidence>
<dbReference type="OrthoDB" id="9836006at2"/>
<organism evidence="2 3">
    <name type="scientific">Isoalcanivorax pacificus W11-5</name>
    <dbReference type="NCBI Taxonomy" id="391936"/>
    <lineage>
        <taxon>Bacteria</taxon>
        <taxon>Pseudomonadati</taxon>
        <taxon>Pseudomonadota</taxon>
        <taxon>Gammaproteobacteria</taxon>
        <taxon>Oceanospirillales</taxon>
        <taxon>Alcanivoracaceae</taxon>
        <taxon>Isoalcanivorax</taxon>
    </lineage>
</organism>
<keyword evidence="3" id="KW-1185">Reference proteome</keyword>
<accession>A0A0B4XNN3</accession>
<gene>
    <name evidence="2" type="ORF">S7S_11520</name>
</gene>
<keyword evidence="1" id="KW-1133">Transmembrane helix</keyword>
<feature type="transmembrane region" description="Helical" evidence="1">
    <location>
        <begin position="21"/>
        <end position="39"/>
    </location>
</feature>
<dbReference type="RefSeq" id="WP_008736996.1">
    <property type="nucleotide sequence ID" value="NZ_CP004387.1"/>
</dbReference>
<feature type="transmembrane region" description="Helical" evidence="1">
    <location>
        <begin position="78"/>
        <end position="98"/>
    </location>
</feature>
<feature type="transmembrane region" description="Helical" evidence="1">
    <location>
        <begin position="141"/>
        <end position="157"/>
    </location>
</feature>
<feature type="transmembrane region" description="Helical" evidence="1">
    <location>
        <begin position="104"/>
        <end position="120"/>
    </location>
</feature>
<keyword evidence="1" id="KW-0812">Transmembrane</keyword>
<dbReference type="AlphaFoldDB" id="A0A0B4XNN3"/>
<dbReference type="Proteomes" id="UP000006764">
    <property type="component" value="Chromosome"/>
</dbReference>
<dbReference type="KEGG" id="apac:S7S_11520"/>
<evidence type="ECO:0008006" key="4">
    <source>
        <dbReference type="Google" id="ProtNLM"/>
    </source>
</evidence>
<protein>
    <recommendedName>
        <fullName evidence="4">DUF3429 domain-containing protein</fullName>
    </recommendedName>
</protein>
<dbReference type="HOGENOM" id="CLU_1648546_0_0_6"/>
<name>A0A0B4XNN3_9GAMM</name>
<reference evidence="2 3" key="1">
    <citation type="journal article" date="2012" name="J. Bacteriol.">
        <title>Genome sequence of an alkane-degrading bacterium, Alcanivorax pacificus type strain W11-5, isolated from deep sea sediment.</title>
        <authorList>
            <person name="Lai Q."/>
            <person name="Shao Z."/>
        </authorList>
    </citation>
    <scope>NUCLEOTIDE SEQUENCE [LARGE SCALE GENOMIC DNA]</scope>
    <source>
        <strain evidence="2 3">W11-5</strain>
    </source>
</reference>
<evidence type="ECO:0000256" key="1">
    <source>
        <dbReference type="SAM" id="Phobius"/>
    </source>
</evidence>